<dbReference type="NCBIfam" id="NF011585">
    <property type="entry name" value="PRK15009.1"/>
    <property type="match status" value="1"/>
</dbReference>
<comment type="catalytic activity">
    <reaction evidence="1">
        <text>GDP-alpha-D-mannose + H2O = alpha-D-mannose 1-phosphate + GMP + 2 H(+)</text>
        <dbReference type="Rhea" id="RHEA:27978"/>
        <dbReference type="ChEBI" id="CHEBI:15377"/>
        <dbReference type="ChEBI" id="CHEBI:15378"/>
        <dbReference type="ChEBI" id="CHEBI:57527"/>
        <dbReference type="ChEBI" id="CHEBI:58115"/>
        <dbReference type="ChEBI" id="CHEBI:58409"/>
    </reaction>
</comment>
<dbReference type="CDD" id="cd24157">
    <property type="entry name" value="NUDIX_GDPMK"/>
    <property type="match status" value="1"/>
</dbReference>
<sequence length="193" mass="21675">MQNPNITILTTEILSDNWYTLNKVTYSIEKKDGTKETQSREAYDRGNGAVILLYNKLTGKVILTRQFRLPTFINGNTTGMLIEACAGLLDNDHPEECIKRETEEETGYKISKVEKVFEAYMSPGSVTEILHFFTAEYSAEMKIADGGGLEEEGENIEVLELPFEQALSMVATGEIMDAKTIMLLQHLRIKGIL</sequence>
<evidence type="ECO:0000256" key="5">
    <source>
        <dbReference type="ARBA" id="ARBA00016377"/>
    </source>
</evidence>
<keyword evidence="9" id="KW-0460">Magnesium</keyword>
<dbReference type="OrthoDB" id="1523642at2"/>
<evidence type="ECO:0000259" key="11">
    <source>
        <dbReference type="PROSITE" id="PS51462"/>
    </source>
</evidence>
<feature type="binding site" evidence="9">
    <location>
        <position position="154"/>
    </location>
    <ligand>
        <name>Mg(2+)</name>
        <dbReference type="ChEBI" id="CHEBI:18420"/>
        <label>1</label>
    </ligand>
</feature>
<dbReference type="PANTHER" id="PTHR11839:SF18">
    <property type="entry name" value="NUDIX HYDROLASE DOMAIN-CONTAINING PROTEIN"/>
    <property type="match status" value="1"/>
</dbReference>
<evidence type="ECO:0000256" key="4">
    <source>
        <dbReference type="ARBA" id="ARBA00011738"/>
    </source>
</evidence>
<dbReference type="AlphaFoldDB" id="A0A376DV81"/>
<proteinExistence type="inferred from homology"/>
<comment type="similarity">
    <text evidence="3">Belongs to the Nudix hydrolase family. NudK subfamily.</text>
</comment>
<evidence type="ECO:0000256" key="7">
    <source>
        <dbReference type="ARBA" id="ARBA00032162"/>
    </source>
</evidence>
<feature type="binding site" evidence="9">
    <location>
        <position position="86"/>
    </location>
    <ligand>
        <name>Mg(2+)</name>
        <dbReference type="ChEBI" id="CHEBI:18420"/>
        <label>1</label>
    </ligand>
</feature>
<evidence type="ECO:0000313" key="13">
    <source>
        <dbReference type="EMBL" id="STC96308.1"/>
    </source>
</evidence>
<organism evidence="13 14">
    <name type="scientific">Chryseobacterium carnipullorum</name>
    <dbReference type="NCBI Taxonomy" id="1124835"/>
    <lineage>
        <taxon>Bacteria</taxon>
        <taxon>Pseudomonadati</taxon>
        <taxon>Bacteroidota</taxon>
        <taxon>Flavobacteriia</taxon>
        <taxon>Flavobacteriales</taxon>
        <taxon>Weeksellaceae</taxon>
        <taxon>Chryseobacterium group</taxon>
        <taxon>Chryseobacterium</taxon>
    </lineage>
</organism>
<dbReference type="InterPro" id="IPR000086">
    <property type="entry name" value="NUDIX_hydrolase_dom"/>
</dbReference>
<dbReference type="GO" id="GO:0019693">
    <property type="term" value="P:ribose phosphate metabolic process"/>
    <property type="evidence" value="ECO:0007669"/>
    <property type="project" value="TreeGrafter"/>
</dbReference>
<evidence type="ECO:0000256" key="6">
    <source>
        <dbReference type="ARBA" id="ARBA00022801"/>
    </source>
</evidence>
<dbReference type="InterPro" id="IPR015797">
    <property type="entry name" value="NUDIX_hydrolase-like_dom_sf"/>
</dbReference>
<dbReference type="GO" id="GO:0046872">
    <property type="term" value="F:metal ion binding"/>
    <property type="evidence" value="ECO:0007669"/>
    <property type="project" value="UniProtKB-KW"/>
</dbReference>
<dbReference type="Proteomes" id="UP000255224">
    <property type="component" value="Unassembled WGS sequence"/>
</dbReference>
<reference evidence="15" key="3">
    <citation type="submission" date="2018-11" db="EMBL/GenBank/DDBJ databases">
        <title>Proposal to divide the Flavobacteriaceae and reorganize its genera based on Amino Acid Identity values calculated from whole genome sequences.</title>
        <authorList>
            <person name="Nicholson A.C."/>
            <person name="Gulvik C.A."/>
            <person name="Whitney A.M."/>
            <person name="Humrighouse B.W."/>
            <person name="Bell M."/>
            <person name="Holmes B."/>
            <person name="Steigerwalt A.G."/>
            <person name="Villarma A."/>
            <person name="Sheth M."/>
            <person name="Batra D."/>
            <person name="Pryor J."/>
            <person name="Bernardet J.-F."/>
            <person name="Hugo C."/>
            <person name="Kampfer P."/>
            <person name="Newman J."/>
            <person name="McQuiston J.R."/>
        </authorList>
    </citation>
    <scope>NUCLEOTIDE SEQUENCE [LARGE SCALE GENOMIC DNA]</scope>
    <source>
        <strain evidence="15">G0188</strain>
    </source>
</reference>
<dbReference type="PROSITE" id="PS51462">
    <property type="entry name" value="NUDIX"/>
    <property type="match status" value="1"/>
</dbReference>
<dbReference type="EMBL" id="CP033920">
    <property type="protein sequence ID" value="AZA49935.1"/>
    <property type="molecule type" value="Genomic_DNA"/>
</dbReference>
<dbReference type="SUPFAM" id="SSF55811">
    <property type="entry name" value="Nudix"/>
    <property type="match status" value="1"/>
</dbReference>
<name>A0A376DV81_CHRCU</name>
<evidence type="ECO:0000313" key="12">
    <source>
        <dbReference type="EMBL" id="AZA49935.1"/>
    </source>
</evidence>
<dbReference type="PANTHER" id="PTHR11839">
    <property type="entry name" value="UDP/ADP-SUGAR PYROPHOSPHATASE"/>
    <property type="match status" value="1"/>
</dbReference>
<dbReference type="NCBIfam" id="TIGR00052">
    <property type="entry name" value="nudix-type nucleoside diphosphatase, YffH/AdpP family"/>
    <property type="match status" value="1"/>
</dbReference>
<dbReference type="Gene3D" id="3.90.79.10">
    <property type="entry name" value="Nucleoside Triphosphate Pyrophosphohydrolase"/>
    <property type="match status" value="1"/>
</dbReference>
<keyword evidence="15" id="KW-1185">Reference proteome</keyword>
<comment type="subunit">
    <text evidence="4">Homodimer.</text>
</comment>
<dbReference type="RefSeq" id="WP_123880476.1">
    <property type="nucleotide sequence ID" value="NZ_CP033920.1"/>
</dbReference>
<dbReference type="GO" id="GO:0005829">
    <property type="term" value="C:cytosol"/>
    <property type="evidence" value="ECO:0007669"/>
    <property type="project" value="TreeGrafter"/>
</dbReference>
<evidence type="ECO:0000256" key="9">
    <source>
        <dbReference type="PIRSR" id="PIRSR604385-2"/>
    </source>
</evidence>
<keyword evidence="9" id="KW-0479">Metal-binding</keyword>
<accession>A0A376DV81</accession>
<dbReference type="Pfam" id="PF00293">
    <property type="entry name" value="NUDIX"/>
    <property type="match status" value="1"/>
</dbReference>
<evidence type="ECO:0000256" key="3">
    <source>
        <dbReference type="ARBA" id="ARBA00007275"/>
    </source>
</evidence>
<protein>
    <recommendedName>
        <fullName evidence="5">GDP-mannose pyrophosphatase</fullName>
    </recommendedName>
    <alternativeName>
        <fullName evidence="7">GDP-mannose hydrolase</fullName>
    </alternativeName>
    <alternativeName>
        <fullName evidence="8">GDPMK</fullName>
    </alternativeName>
</protein>
<reference evidence="13 14" key="1">
    <citation type="submission" date="2018-06" db="EMBL/GenBank/DDBJ databases">
        <authorList>
            <consortium name="Pathogen Informatics"/>
            <person name="Doyle S."/>
        </authorList>
    </citation>
    <scope>NUCLEOTIDE SEQUENCE [LARGE SCALE GENOMIC DNA]</scope>
    <source>
        <strain evidence="13 14">NCTC13533</strain>
    </source>
</reference>
<evidence type="ECO:0000313" key="14">
    <source>
        <dbReference type="Proteomes" id="UP000255224"/>
    </source>
</evidence>
<feature type="binding site" evidence="9">
    <location>
        <position position="105"/>
    </location>
    <ligand>
        <name>Mg(2+)</name>
        <dbReference type="ChEBI" id="CHEBI:18420"/>
        <label>1</label>
    </ligand>
</feature>
<dbReference type="Proteomes" id="UP000273270">
    <property type="component" value="Chromosome"/>
</dbReference>
<comment type="cofactor">
    <cofactor evidence="2 9">
        <name>Mg(2+)</name>
        <dbReference type="ChEBI" id="CHEBI:18420"/>
    </cofactor>
</comment>
<reference evidence="12" key="2">
    <citation type="submission" date="2018-11" db="EMBL/GenBank/DDBJ databases">
        <title>Proposal to divide the Flavobacteriaceae and reorganize its genera based on Amino Acid Identity values calculated from whole genome sequences.</title>
        <authorList>
            <person name="Nicholson A.C."/>
            <person name="Gulvik C.A."/>
            <person name="Whitney A.M."/>
            <person name="Humrighouse B.W."/>
            <person name="Bell M."/>
            <person name="Holmes B."/>
            <person name="Steigerwalt A."/>
            <person name="Villarma A."/>
            <person name="Sheth M."/>
            <person name="Batra D."/>
            <person name="Pryor J."/>
            <person name="Bernardet J.-F."/>
            <person name="Hugo C."/>
            <person name="Kampfer P."/>
            <person name="Newman J."/>
            <person name="Mcquiston J.R."/>
        </authorList>
    </citation>
    <scope>NUCLEOTIDE SEQUENCE [LARGE SCALE GENOMIC DNA]</scope>
    <source>
        <strain evidence="12">G0188</strain>
    </source>
</reference>
<evidence type="ECO:0000256" key="1">
    <source>
        <dbReference type="ARBA" id="ARBA00000847"/>
    </source>
</evidence>
<evidence type="ECO:0000256" key="2">
    <source>
        <dbReference type="ARBA" id="ARBA00001946"/>
    </source>
</evidence>
<feature type="short sequence motif" description="Nudix box" evidence="10">
    <location>
        <begin position="87"/>
        <end position="108"/>
    </location>
</feature>
<evidence type="ECO:0000256" key="8">
    <source>
        <dbReference type="ARBA" id="ARBA00032272"/>
    </source>
</evidence>
<dbReference type="GO" id="GO:0016818">
    <property type="term" value="F:hydrolase activity, acting on acid anhydrides, in phosphorus-containing anhydrides"/>
    <property type="evidence" value="ECO:0007669"/>
    <property type="project" value="InterPro"/>
</dbReference>
<accession>A0A3G6M953</accession>
<evidence type="ECO:0000256" key="10">
    <source>
        <dbReference type="PIRSR" id="PIRSR604385-3"/>
    </source>
</evidence>
<dbReference type="KEGG" id="ccau:EG346_17925"/>
<feature type="binding site" evidence="9">
    <location>
        <position position="101"/>
    </location>
    <ligand>
        <name>Mg(2+)</name>
        <dbReference type="ChEBI" id="CHEBI:18420"/>
        <label>1</label>
    </ligand>
</feature>
<dbReference type="STRING" id="297244.SAMN05421639_101420"/>
<dbReference type="GO" id="GO:0006753">
    <property type="term" value="P:nucleoside phosphate metabolic process"/>
    <property type="evidence" value="ECO:0007669"/>
    <property type="project" value="TreeGrafter"/>
</dbReference>
<keyword evidence="6 13" id="KW-0378">Hydrolase</keyword>
<evidence type="ECO:0000313" key="15">
    <source>
        <dbReference type="Proteomes" id="UP000273270"/>
    </source>
</evidence>
<feature type="domain" description="Nudix hydrolase" evidence="11">
    <location>
        <begin position="44"/>
        <end position="183"/>
    </location>
</feature>
<dbReference type="EMBL" id="UFVQ01000003">
    <property type="protein sequence ID" value="STC96308.1"/>
    <property type="molecule type" value="Genomic_DNA"/>
</dbReference>
<dbReference type="InterPro" id="IPR004385">
    <property type="entry name" value="NDP_pyrophosphatase"/>
</dbReference>
<gene>
    <name evidence="13" type="primary">nudK</name>
    <name evidence="12" type="ORF">EG346_17925</name>
    <name evidence="13" type="ORF">NCTC13533_02161</name>
</gene>